<evidence type="ECO:0000313" key="2">
    <source>
        <dbReference type="Proteomes" id="UP000712600"/>
    </source>
</evidence>
<accession>A0A8S9R2I8</accession>
<reference evidence="1" key="1">
    <citation type="submission" date="2019-12" db="EMBL/GenBank/DDBJ databases">
        <title>Genome sequencing and annotation of Brassica cretica.</title>
        <authorList>
            <person name="Studholme D.J."/>
            <person name="Sarris P."/>
        </authorList>
    </citation>
    <scope>NUCLEOTIDE SEQUENCE</scope>
    <source>
        <strain evidence="1">PFS-109/04</strain>
        <tissue evidence="1">Leaf</tissue>
    </source>
</reference>
<dbReference type="EMBL" id="QGKX02000996">
    <property type="protein sequence ID" value="KAF3559384.1"/>
    <property type="molecule type" value="Genomic_DNA"/>
</dbReference>
<evidence type="ECO:0000313" key="1">
    <source>
        <dbReference type="EMBL" id="KAF3559384.1"/>
    </source>
</evidence>
<dbReference type="AlphaFoldDB" id="A0A8S9R2I8"/>
<comment type="caution">
    <text evidence="1">The sequence shown here is derived from an EMBL/GenBank/DDBJ whole genome shotgun (WGS) entry which is preliminary data.</text>
</comment>
<sequence length="296" mass="33348">MVSCVVTPDWIRGRVAMNAPALPPESVHKTVQLAHLVPDFAPSQNISNGRVVISRAVPVRTYPSQLNTFSFSISFFKLTNGRSDDIYFPMDLSISALTSKIEVIQGELVEIQIYIARRPEASPSIDRRNNKSTDIHQQISVDKASNRRRLVQKITSDMSDTDNHGEEISADTYARLMRHQFNLESLGDRLQKIEDATTVMKDKWRRGNEAMRDFTGEFSAGGFMSVFGGRSVLMMRSLTLVTSESSPASSFAVNLASKTLQLVVECPRDWWNSQKVFSSYPGYESTYYPWFGLDLN</sequence>
<gene>
    <name evidence="1" type="ORF">F2Q69_00013013</name>
</gene>
<organism evidence="1 2">
    <name type="scientific">Brassica cretica</name>
    <name type="common">Mustard</name>
    <dbReference type="NCBI Taxonomy" id="69181"/>
    <lineage>
        <taxon>Eukaryota</taxon>
        <taxon>Viridiplantae</taxon>
        <taxon>Streptophyta</taxon>
        <taxon>Embryophyta</taxon>
        <taxon>Tracheophyta</taxon>
        <taxon>Spermatophyta</taxon>
        <taxon>Magnoliopsida</taxon>
        <taxon>eudicotyledons</taxon>
        <taxon>Gunneridae</taxon>
        <taxon>Pentapetalae</taxon>
        <taxon>rosids</taxon>
        <taxon>malvids</taxon>
        <taxon>Brassicales</taxon>
        <taxon>Brassicaceae</taxon>
        <taxon>Brassiceae</taxon>
        <taxon>Brassica</taxon>
    </lineage>
</organism>
<name>A0A8S9R2I8_BRACR</name>
<proteinExistence type="predicted"/>
<protein>
    <submittedName>
        <fullName evidence="1">Uncharacterized protein</fullName>
    </submittedName>
</protein>
<dbReference type="Proteomes" id="UP000712600">
    <property type="component" value="Unassembled WGS sequence"/>
</dbReference>